<keyword evidence="7" id="KW-1185">Reference proteome</keyword>
<dbReference type="EMBL" id="LFIW01002137">
    <property type="protein sequence ID" value="KZL79167.1"/>
    <property type="molecule type" value="Genomic_DNA"/>
</dbReference>
<proteinExistence type="predicted"/>
<organism evidence="6 7">
    <name type="scientific">Colletotrichum incanum</name>
    <name type="common">Soybean anthracnose fungus</name>
    <dbReference type="NCBI Taxonomy" id="1573173"/>
    <lineage>
        <taxon>Eukaryota</taxon>
        <taxon>Fungi</taxon>
        <taxon>Dikarya</taxon>
        <taxon>Ascomycota</taxon>
        <taxon>Pezizomycotina</taxon>
        <taxon>Sordariomycetes</taxon>
        <taxon>Hypocreomycetidae</taxon>
        <taxon>Glomerellales</taxon>
        <taxon>Glomerellaceae</taxon>
        <taxon>Colletotrichum</taxon>
        <taxon>Colletotrichum spaethianum species complex</taxon>
    </lineage>
</organism>
<dbReference type="Proteomes" id="UP000076584">
    <property type="component" value="Unassembled WGS sequence"/>
</dbReference>
<keyword evidence="2 5" id="KW-0812">Transmembrane</keyword>
<feature type="transmembrane region" description="Helical" evidence="5">
    <location>
        <begin position="249"/>
        <end position="269"/>
    </location>
</feature>
<dbReference type="PANTHER" id="PTHR31465:SF34">
    <property type="entry name" value="DOMAIN PROTEIN, PUTATIVE (AFU_ORTHOLOGUE AFUA_3G00480)-RELATED"/>
    <property type="match status" value="1"/>
</dbReference>
<evidence type="ECO:0000256" key="5">
    <source>
        <dbReference type="SAM" id="Phobius"/>
    </source>
</evidence>
<dbReference type="STRING" id="1573173.A0A166ZNY6"/>
<feature type="transmembrane region" description="Helical" evidence="5">
    <location>
        <begin position="128"/>
        <end position="148"/>
    </location>
</feature>
<comment type="caution">
    <text evidence="6">The sequence shown here is derived from an EMBL/GenBank/DDBJ whole genome shotgun (WGS) entry which is preliminary data.</text>
</comment>
<evidence type="ECO:0000256" key="2">
    <source>
        <dbReference type="ARBA" id="ARBA00022692"/>
    </source>
</evidence>
<dbReference type="PANTHER" id="PTHR31465">
    <property type="entry name" value="PROTEIN RTA1-RELATED"/>
    <property type="match status" value="1"/>
</dbReference>
<comment type="subcellular location">
    <subcellularLocation>
        <location evidence="1">Membrane</location>
        <topology evidence="1">Multi-pass membrane protein</topology>
    </subcellularLocation>
</comment>
<feature type="transmembrane region" description="Helical" evidence="5">
    <location>
        <begin position="201"/>
        <end position="222"/>
    </location>
</feature>
<feature type="transmembrane region" description="Helical" evidence="5">
    <location>
        <begin position="47"/>
        <end position="64"/>
    </location>
</feature>
<feature type="transmembrane region" description="Helical" evidence="5">
    <location>
        <begin position="168"/>
        <end position="189"/>
    </location>
</feature>
<protein>
    <submittedName>
        <fullName evidence="6">Rta1 domain-containing protein</fullName>
    </submittedName>
</protein>
<reference evidence="6 7" key="1">
    <citation type="submission" date="2015-06" db="EMBL/GenBank/DDBJ databases">
        <title>Survival trade-offs in plant roots during colonization by closely related pathogenic and mutualistic fungi.</title>
        <authorList>
            <person name="Hacquard S."/>
            <person name="Kracher B."/>
            <person name="Hiruma K."/>
            <person name="Weinman A."/>
            <person name="Muench P."/>
            <person name="Garrido Oter R."/>
            <person name="Ver Loren van Themaat E."/>
            <person name="Dallerey J.-F."/>
            <person name="Damm U."/>
            <person name="Henrissat B."/>
            <person name="Lespinet O."/>
            <person name="Thon M."/>
            <person name="Kemen E."/>
            <person name="McHardy A.C."/>
            <person name="Schulze-Lefert P."/>
            <person name="O'Connell R.J."/>
        </authorList>
    </citation>
    <scope>NUCLEOTIDE SEQUENCE [LARGE SCALE GENOMIC DNA]</scope>
    <source>
        <strain evidence="6 7">MAFF 238704</strain>
    </source>
</reference>
<accession>A0A166ZNY6</accession>
<sequence length="336" mass="37797">MSADAAKSSSQFVDLRSKQRGISLFFHRGCRIGNIPHLPVRYKSVKLIGLHPLCAVLFTVGYALRAYGADSYLYSSSDKRPLLLFIMSQVFIYVCPPLLELANYHILGRLFYYVLHQAPLPAEKVLKTFGGLMALVELLNALGVTLAANPSSSRQQMAIGDHMTVAAIAIQLVLIIVFVCLAAAFHVRCIRGNVREKAAKIPLLTLYLSMALIFVRCIYRLVEHSGNTKVDINDLESLRNLSPLLLNEGFFLVFEATFMLFNSIIWIIWHPGRFLPRDCRIYLAQDGTLIECQTDIDKRSIMAKIAHVLTFGMLFTRKRQQGNIQELSEHPAILTQ</sequence>
<dbReference type="AlphaFoldDB" id="A0A166ZNY6"/>
<evidence type="ECO:0000313" key="6">
    <source>
        <dbReference type="EMBL" id="KZL79167.1"/>
    </source>
</evidence>
<feature type="transmembrane region" description="Helical" evidence="5">
    <location>
        <begin position="84"/>
        <end position="107"/>
    </location>
</feature>
<dbReference type="InterPro" id="IPR007568">
    <property type="entry name" value="RTA1"/>
</dbReference>
<dbReference type="Pfam" id="PF04479">
    <property type="entry name" value="RTA1"/>
    <property type="match status" value="1"/>
</dbReference>
<gene>
    <name evidence="6" type="ORF">CI238_09557</name>
</gene>
<evidence type="ECO:0000256" key="1">
    <source>
        <dbReference type="ARBA" id="ARBA00004141"/>
    </source>
</evidence>
<keyword evidence="3 5" id="KW-1133">Transmembrane helix</keyword>
<dbReference type="GO" id="GO:0016020">
    <property type="term" value="C:membrane"/>
    <property type="evidence" value="ECO:0007669"/>
    <property type="project" value="UniProtKB-SubCell"/>
</dbReference>
<evidence type="ECO:0000256" key="3">
    <source>
        <dbReference type="ARBA" id="ARBA00022989"/>
    </source>
</evidence>
<evidence type="ECO:0000256" key="4">
    <source>
        <dbReference type="ARBA" id="ARBA00023136"/>
    </source>
</evidence>
<evidence type="ECO:0000313" key="7">
    <source>
        <dbReference type="Proteomes" id="UP000076584"/>
    </source>
</evidence>
<name>A0A166ZNY6_COLIC</name>
<keyword evidence="4 5" id="KW-0472">Membrane</keyword>